<keyword evidence="1" id="KW-1185">Reference proteome</keyword>
<dbReference type="WBParaSite" id="maker-uti_cns_0011558-snap-gene-0.3-mRNA-1">
    <property type="protein sequence ID" value="maker-uti_cns_0011558-snap-gene-0.3-mRNA-1"/>
    <property type="gene ID" value="maker-uti_cns_0011558-snap-gene-0.3"/>
</dbReference>
<proteinExistence type="predicted"/>
<dbReference type="Proteomes" id="UP000095280">
    <property type="component" value="Unplaced"/>
</dbReference>
<evidence type="ECO:0000313" key="2">
    <source>
        <dbReference type="WBParaSite" id="maker-uti_cns_0011558-snap-gene-0.3-mRNA-1"/>
    </source>
</evidence>
<accession>A0A1I8ICW6</accession>
<sequence>MSPASAALAGAAHWSHRRRWSLRLRSPATESTWELLARLSLRGEAASSPLCGAATIHWTRQHQTQRYSTIRKTYPDDNRNTDPYNFESGYRSSRKIVYEVVV</sequence>
<organism evidence="1 2">
    <name type="scientific">Macrostomum lignano</name>
    <dbReference type="NCBI Taxonomy" id="282301"/>
    <lineage>
        <taxon>Eukaryota</taxon>
        <taxon>Metazoa</taxon>
        <taxon>Spiralia</taxon>
        <taxon>Lophotrochozoa</taxon>
        <taxon>Platyhelminthes</taxon>
        <taxon>Rhabditophora</taxon>
        <taxon>Macrostomorpha</taxon>
        <taxon>Macrostomida</taxon>
        <taxon>Macrostomidae</taxon>
        <taxon>Macrostomum</taxon>
    </lineage>
</organism>
<protein>
    <submittedName>
        <fullName evidence="2">Secreted protein</fullName>
    </submittedName>
</protein>
<dbReference type="AlphaFoldDB" id="A0A1I8ICW6"/>
<evidence type="ECO:0000313" key="1">
    <source>
        <dbReference type="Proteomes" id="UP000095280"/>
    </source>
</evidence>
<reference evidence="2" key="1">
    <citation type="submission" date="2016-11" db="UniProtKB">
        <authorList>
            <consortium name="WormBaseParasite"/>
        </authorList>
    </citation>
    <scope>IDENTIFICATION</scope>
</reference>
<name>A0A1I8ICW6_9PLAT</name>